<evidence type="ECO:0000313" key="2">
    <source>
        <dbReference type="Proteomes" id="UP000682843"/>
    </source>
</evidence>
<organism evidence="1 2">
    <name type="scientific">Tardiphaga alba</name>
    <dbReference type="NCBI Taxonomy" id="340268"/>
    <lineage>
        <taxon>Bacteria</taxon>
        <taxon>Pseudomonadati</taxon>
        <taxon>Pseudomonadota</taxon>
        <taxon>Alphaproteobacteria</taxon>
        <taxon>Hyphomicrobiales</taxon>
        <taxon>Nitrobacteraceae</taxon>
        <taxon>Tardiphaga</taxon>
    </lineage>
</organism>
<protein>
    <recommendedName>
        <fullName evidence="3">Addiction module component</fullName>
    </recommendedName>
</protein>
<proteinExistence type="predicted"/>
<dbReference type="RefSeq" id="WP_211911823.1">
    <property type="nucleotide sequence ID" value="NZ_CP036498.1"/>
</dbReference>
<accession>A0ABX8A3R9</accession>
<reference evidence="1 2" key="1">
    <citation type="submission" date="2019-02" db="EMBL/GenBank/DDBJ databases">
        <title>Emended description of the genus Rhodopseudomonas and description of Rhodopseudomonas albus sp. nov., a non-phototrophic, heavy-metal-tolerant bacterium isolated from garden soil.</title>
        <authorList>
            <person name="Bao Z."/>
            <person name="Cao W.W."/>
            <person name="Sato Y."/>
            <person name="Nishizawa T."/>
            <person name="Zhao J."/>
            <person name="Guo Y."/>
            <person name="Ohta H."/>
        </authorList>
    </citation>
    <scope>NUCLEOTIDE SEQUENCE [LARGE SCALE GENOMIC DNA]</scope>
    <source>
        <strain evidence="1 2">SK50-23</strain>
    </source>
</reference>
<name>A0ABX8A3R9_9BRAD</name>
<keyword evidence="2" id="KW-1185">Reference proteome</keyword>
<dbReference type="Proteomes" id="UP000682843">
    <property type="component" value="Chromosome"/>
</dbReference>
<dbReference type="EMBL" id="CP036498">
    <property type="protein sequence ID" value="QUS38288.1"/>
    <property type="molecule type" value="Genomic_DNA"/>
</dbReference>
<gene>
    <name evidence="1" type="ORF">RPMA_05100</name>
</gene>
<evidence type="ECO:0000313" key="1">
    <source>
        <dbReference type="EMBL" id="QUS38288.1"/>
    </source>
</evidence>
<sequence>MEELLERVSAWPEKDQEELAVFIADVEARQLGGDREYELTADDLAALDRSLADVEAGRFAPDGAIEALFNRYFK</sequence>
<evidence type="ECO:0008006" key="3">
    <source>
        <dbReference type="Google" id="ProtNLM"/>
    </source>
</evidence>